<keyword evidence="1" id="KW-1015">Disulfide bond</keyword>
<organism evidence="5 6">
    <name type="scientific">Qipengyuania atrilutea</name>
    <dbReference type="NCBI Taxonomy" id="2744473"/>
    <lineage>
        <taxon>Bacteria</taxon>
        <taxon>Pseudomonadati</taxon>
        <taxon>Pseudomonadota</taxon>
        <taxon>Alphaproteobacteria</taxon>
        <taxon>Sphingomonadales</taxon>
        <taxon>Erythrobacteraceae</taxon>
        <taxon>Qipengyuania</taxon>
    </lineage>
</organism>
<dbReference type="EMBL" id="JABWGV010000001">
    <property type="protein sequence ID" value="NVD44206.1"/>
    <property type="molecule type" value="Genomic_DNA"/>
</dbReference>
<evidence type="ECO:0000259" key="3">
    <source>
        <dbReference type="PROSITE" id="PS50240"/>
    </source>
</evidence>
<dbReference type="Gene3D" id="2.40.128.130">
    <property type="entry name" value="Autotransporter beta-domain"/>
    <property type="match status" value="1"/>
</dbReference>
<feature type="domain" description="Autotransporter" evidence="4">
    <location>
        <begin position="810"/>
        <end position="1092"/>
    </location>
</feature>
<evidence type="ECO:0000256" key="2">
    <source>
        <dbReference type="SAM" id="SignalP"/>
    </source>
</evidence>
<evidence type="ECO:0000259" key="4">
    <source>
        <dbReference type="PROSITE" id="PS51208"/>
    </source>
</evidence>
<dbReference type="InterPro" id="IPR043504">
    <property type="entry name" value="Peptidase_S1_PA_chymotrypsin"/>
</dbReference>
<dbReference type="PROSITE" id="PS51208">
    <property type="entry name" value="AUTOTRANSPORTER"/>
    <property type="match status" value="1"/>
</dbReference>
<reference evidence="5 6" key="1">
    <citation type="submission" date="2020-06" db="EMBL/GenBank/DDBJ databases">
        <title>Altererythrobacter sp. HHU K3-1.</title>
        <authorList>
            <person name="Zhang D."/>
            <person name="Xue H."/>
        </authorList>
    </citation>
    <scope>NUCLEOTIDE SEQUENCE [LARGE SCALE GENOMIC DNA]</scope>
    <source>
        <strain evidence="5 6">HHU K3-1</strain>
    </source>
</reference>
<keyword evidence="2" id="KW-0732">Signal</keyword>
<dbReference type="PRINTS" id="PR00722">
    <property type="entry name" value="CHYMOTRYPSIN"/>
</dbReference>
<dbReference type="SMART" id="SM00869">
    <property type="entry name" value="Autotransporter"/>
    <property type="match status" value="1"/>
</dbReference>
<keyword evidence="6" id="KW-1185">Reference proteome</keyword>
<protein>
    <submittedName>
        <fullName evidence="5">Autotransporter domain-containing protein</fullName>
    </submittedName>
</protein>
<dbReference type="Gene3D" id="2.40.10.10">
    <property type="entry name" value="Trypsin-like serine proteases"/>
    <property type="match status" value="1"/>
</dbReference>
<dbReference type="InterPro" id="IPR005546">
    <property type="entry name" value="Autotransporte_beta"/>
</dbReference>
<dbReference type="SMART" id="SM00020">
    <property type="entry name" value="Tryp_SPc"/>
    <property type="match status" value="1"/>
</dbReference>
<dbReference type="InterPro" id="IPR001254">
    <property type="entry name" value="Trypsin_dom"/>
</dbReference>
<dbReference type="PROSITE" id="PS50240">
    <property type="entry name" value="TRYPSIN_DOM"/>
    <property type="match status" value="1"/>
</dbReference>
<dbReference type="GO" id="GO:0004252">
    <property type="term" value="F:serine-type endopeptidase activity"/>
    <property type="evidence" value="ECO:0007669"/>
    <property type="project" value="InterPro"/>
</dbReference>
<feature type="signal peptide" evidence="2">
    <location>
        <begin position="1"/>
        <end position="21"/>
    </location>
</feature>
<name>A0A850H0G6_9SPHN</name>
<evidence type="ECO:0000256" key="1">
    <source>
        <dbReference type="ARBA" id="ARBA00023157"/>
    </source>
</evidence>
<dbReference type="InterPro" id="IPR009003">
    <property type="entry name" value="Peptidase_S1_PA"/>
</dbReference>
<dbReference type="SUPFAM" id="SSF50494">
    <property type="entry name" value="Trypsin-like serine proteases"/>
    <property type="match status" value="1"/>
</dbReference>
<feature type="domain" description="Peptidase S1" evidence="3">
    <location>
        <begin position="35"/>
        <end position="390"/>
    </location>
</feature>
<dbReference type="Proteomes" id="UP000561438">
    <property type="component" value="Unassembled WGS sequence"/>
</dbReference>
<evidence type="ECO:0000313" key="6">
    <source>
        <dbReference type="Proteomes" id="UP000561438"/>
    </source>
</evidence>
<dbReference type="GO" id="GO:0006508">
    <property type="term" value="P:proteolysis"/>
    <property type="evidence" value="ECO:0007669"/>
    <property type="project" value="InterPro"/>
</dbReference>
<gene>
    <name evidence="5" type="ORF">HUV48_04135</name>
</gene>
<dbReference type="SUPFAM" id="SSF103515">
    <property type="entry name" value="Autotransporter"/>
    <property type="match status" value="1"/>
</dbReference>
<dbReference type="InterPro" id="IPR036709">
    <property type="entry name" value="Autotransporte_beta_dom_sf"/>
</dbReference>
<sequence length="1092" mass="115379">MLDYIQLRRNLVAATSLGALAAAMPLAAQDNDVSVAPGSGSYDGKTISIELNLGDDPYDPSIITRDDIDPNTDNPDGSLDIDGVNGIGQMIIWNGNGSVGLCTGTLINPRTVLFAAHCVNSRPEEAYGADTGGTPIGFGFEQNARPGAISWINNGFNTVESRSFYNSNYIWYDERSLEFGFLEADIALATLDTPAFDVPTWAMLFTPLDDQEHVTISGYGGAGTNALGNQGIDFRRRSAENFVSFLGSLDDYDEGLFGSRSGLEQNLYWTSFTDPEGIYDTTQLRLDFGVFGTDDVSLPREGTTAGGDSGGPLILDEKYDLDLVLGVLSGGGSIFGAAAFGDAYGSYSFYQPLHAFWQVIVANNPYVYATTKGENGQWTDPDHWVQAMDPNYYVALDGELINRLPDAPGAELSGEGAKYGQVCGIVLSPPFLQTGECQEFDQDPIVGASGDQYFVEGGPGTENFVPNNFSGDVQNRIKPRYYDVTLYEGITTLSDADVTIDRLTMEGGVLDITQDASLTTLGDWTQISGWTNVDGLLSTGEAFMLSGLLSGTGTFETPFLTSVAGIVAPGGADEIGTLTVDGNVILASGSALYIDASRSGADLFEVTGVLSLSDPDDPDAPGASVVFNKPIGGKAPKPRDGDEFVIATAAGGIQGTFGNIYSFQGVLRPDLTYTDTSVIAELRAGKFVEIIGKNNPTARAFAEALDTLRGKSYNSLYNLYGTIDLMDASSLTNMFNNLAPTVNEEADLLRYQQSSTLLGNVTDRLSMMGTASDGSLSITGSAAALAGAVEEQSASVRNGFSSLAPSRVQQLALPEGFSGFVSGGVIAAQNSNGATNDFNDRQQSRHFGMGIEHAVSDRLTVGVGYGYASGLTNAGLGNAESEMNQVSAYGSYRMSGGFYAGLAGNYQLAETETLRGAFDGSRQFDLAGDMSSERMSAVAETGVNLGVAKGLTLTPRAQVSYSRETVDGYTEAGGETALAIDSYAIEQVEARLGAKLAGSHDLGSGWQFVPQMQANYVHMLNGADQGMTVRFAAAPDVPILLPVGEGDTSWAELKGGLKVTRGLMSVGAGFETALGRNTLRADRAVVDLNIQF</sequence>
<dbReference type="Pfam" id="PF03797">
    <property type="entry name" value="Autotransporter"/>
    <property type="match status" value="1"/>
</dbReference>
<dbReference type="RefSeq" id="WP_176266471.1">
    <property type="nucleotide sequence ID" value="NZ_JABWGV010000001.1"/>
</dbReference>
<feature type="chain" id="PRO_5032303130" evidence="2">
    <location>
        <begin position="22"/>
        <end position="1092"/>
    </location>
</feature>
<accession>A0A850H0G6</accession>
<dbReference type="InterPro" id="IPR001202">
    <property type="entry name" value="WW_dom"/>
</dbReference>
<dbReference type="InterPro" id="IPR033116">
    <property type="entry name" value="TRYPSIN_SER"/>
</dbReference>
<dbReference type="PROSITE" id="PS00135">
    <property type="entry name" value="TRYPSIN_SER"/>
    <property type="match status" value="1"/>
</dbReference>
<dbReference type="InterPro" id="IPR001314">
    <property type="entry name" value="Peptidase_S1A"/>
</dbReference>
<dbReference type="AlphaFoldDB" id="A0A850H0G6"/>
<proteinExistence type="predicted"/>
<dbReference type="PROSITE" id="PS01159">
    <property type="entry name" value="WW_DOMAIN_1"/>
    <property type="match status" value="1"/>
</dbReference>
<evidence type="ECO:0000313" key="5">
    <source>
        <dbReference type="EMBL" id="NVD44206.1"/>
    </source>
</evidence>
<comment type="caution">
    <text evidence="5">The sequence shown here is derived from an EMBL/GenBank/DDBJ whole genome shotgun (WGS) entry which is preliminary data.</text>
</comment>